<organism evidence="9 10">
    <name type="scientific">Paenibacillus cremeus</name>
    <dbReference type="NCBI Taxonomy" id="2163881"/>
    <lineage>
        <taxon>Bacteria</taxon>
        <taxon>Bacillati</taxon>
        <taxon>Bacillota</taxon>
        <taxon>Bacilli</taxon>
        <taxon>Bacillales</taxon>
        <taxon>Paenibacillaceae</taxon>
        <taxon>Paenibacillus</taxon>
    </lineage>
</organism>
<evidence type="ECO:0000256" key="6">
    <source>
        <dbReference type="ARBA" id="ARBA00023136"/>
    </source>
</evidence>
<evidence type="ECO:0000256" key="1">
    <source>
        <dbReference type="ARBA" id="ARBA00004651"/>
    </source>
</evidence>
<keyword evidence="4 7" id="KW-0812">Transmembrane</keyword>
<dbReference type="CDD" id="cd06261">
    <property type="entry name" value="TM_PBP2"/>
    <property type="match status" value="1"/>
</dbReference>
<feature type="domain" description="ABC transmembrane type-1" evidence="8">
    <location>
        <begin position="76"/>
        <end position="279"/>
    </location>
</feature>
<dbReference type="AlphaFoldDB" id="A0A559KG52"/>
<protein>
    <submittedName>
        <fullName evidence="9">Carbohydrate ABC transporter permease</fullName>
    </submittedName>
</protein>
<evidence type="ECO:0000256" key="3">
    <source>
        <dbReference type="ARBA" id="ARBA00022475"/>
    </source>
</evidence>
<dbReference type="Proteomes" id="UP000317036">
    <property type="component" value="Unassembled WGS sequence"/>
</dbReference>
<gene>
    <name evidence="9" type="ORF">FPZ49_04450</name>
</gene>
<dbReference type="GO" id="GO:0055085">
    <property type="term" value="P:transmembrane transport"/>
    <property type="evidence" value="ECO:0007669"/>
    <property type="project" value="InterPro"/>
</dbReference>
<evidence type="ECO:0000256" key="7">
    <source>
        <dbReference type="RuleBase" id="RU363032"/>
    </source>
</evidence>
<dbReference type="RefSeq" id="WP_144843776.1">
    <property type="nucleotide sequence ID" value="NZ_VNJI01000004.1"/>
</dbReference>
<dbReference type="PROSITE" id="PS50928">
    <property type="entry name" value="ABC_TM1"/>
    <property type="match status" value="1"/>
</dbReference>
<dbReference type="Pfam" id="PF00528">
    <property type="entry name" value="BPD_transp_1"/>
    <property type="match status" value="1"/>
</dbReference>
<dbReference type="PANTHER" id="PTHR43744:SF9">
    <property type="entry name" value="POLYGALACTURONAN_RHAMNOGALACTURONAN TRANSPORT SYSTEM PERMEASE PROTEIN YTCP"/>
    <property type="match status" value="1"/>
</dbReference>
<evidence type="ECO:0000313" key="9">
    <source>
        <dbReference type="EMBL" id="TVY11101.1"/>
    </source>
</evidence>
<dbReference type="InterPro" id="IPR000515">
    <property type="entry name" value="MetI-like"/>
</dbReference>
<comment type="similarity">
    <text evidence="7">Belongs to the binding-protein-dependent transport system permease family.</text>
</comment>
<feature type="transmembrane region" description="Helical" evidence="7">
    <location>
        <begin position="79"/>
        <end position="101"/>
    </location>
</feature>
<dbReference type="Gene3D" id="1.10.3720.10">
    <property type="entry name" value="MetI-like"/>
    <property type="match status" value="1"/>
</dbReference>
<name>A0A559KG52_9BACL</name>
<keyword evidence="6 7" id="KW-0472">Membrane</keyword>
<dbReference type="GO" id="GO:0005886">
    <property type="term" value="C:plasma membrane"/>
    <property type="evidence" value="ECO:0007669"/>
    <property type="project" value="UniProtKB-SubCell"/>
</dbReference>
<accession>A0A559KG52</accession>
<proteinExistence type="inferred from homology"/>
<dbReference type="SUPFAM" id="SSF161098">
    <property type="entry name" value="MetI-like"/>
    <property type="match status" value="1"/>
</dbReference>
<evidence type="ECO:0000259" key="8">
    <source>
        <dbReference type="PROSITE" id="PS50928"/>
    </source>
</evidence>
<feature type="transmembrane region" description="Helical" evidence="7">
    <location>
        <begin position="184"/>
        <end position="206"/>
    </location>
</feature>
<evidence type="ECO:0000256" key="4">
    <source>
        <dbReference type="ARBA" id="ARBA00022692"/>
    </source>
</evidence>
<evidence type="ECO:0000256" key="5">
    <source>
        <dbReference type="ARBA" id="ARBA00022989"/>
    </source>
</evidence>
<feature type="transmembrane region" description="Helical" evidence="7">
    <location>
        <begin position="15"/>
        <end position="39"/>
    </location>
</feature>
<comment type="caution">
    <text evidence="9">The sequence shown here is derived from an EMBL/GenBank/DDBJ whole genome shotgun (WGS) entry which is preliminary data.</text>
</comment>
<dbReference type="OrthoDB" id="9810086at2"/>
<feature type="transmembrane region" description="Helical" evidence="7">
    <location>
        <begin position="113"/>
        <end position="131"/>
    </location>
</feature>
<evidence type="ECO:0000313" key="10">
    <source>
        <dbReference type="Proteomes" id="UP000317036"/>
    </source>
</evidence>
<keyword evidence="5 7" id="KW-1133">Transmembrane helix</keyword>
<dbReference type="EMBL" id="VNJI01000004">
    <property type="protein sequence ID" value="TVY11101.1"/>
    <property type="molecule type" value="Genomic_DNA"/>
</dbReference>
<evidence type="ECO:0000256" key="2">
    <source>
        <dbReference type="ARBA" id="ARBA00022448"/>
    </source>
</evidence>
<reference evidence="9 10" key="1">
    <citation type="submission" date="2019-07" db="EMBL/GenBank/DDBJ databases">
        <authorList>
            <person name="Kim J."/>
        </authorList>
    </citation>
    <scope>NUCLEOTIDE SEQUENCE [LARGE SCALE GENOMIC DNA]</scope>
    <source>
        <strain evidence="9 10">JC52</strain>
    </source>
</reference>
<keyword evidence="3" id="KW-1003">Cell membrane</keyword>
<keyword evidence="10" id="KW-1185">Reference proteome</keyword>
<dbReference type="InterPro" id="IPR035906">
    <property type="entry name" value="MetI-like_sf"/>
</dbReference>
<keyword evidence="2 7" id="KW-0813">Transport</keyword>
<dbReference type="PANTHER" id="PTHR43744">
    <property type="entry name" value="ABC TRANSPORTER PERMEASE PROTEIN MG189-RELATED-RELATED"/>
    <property type="match status" value="1"/>
</dbReference>
<sequence>MLAKKSFGEIIFDSLNSIILIVFGLVCLYPLLYVLFASFSDPAQIAKHTGVLFKPLGFSFVGYEIVFNNPNIAIGYMNTIIYVVVGTTLNVLLTAVGAYVLSRKTLLLKKPMMIMIVFTMYFGGGLIPNFLLVKNLGMYDTRLALIIPGIIATWNLIVMKTAFSAVPDSLEESARIDGANDFTILFRIILPVTKATIAVMVLFYAVGHWNAWFGAMVYLRDRHLFPLQLLLREILIANSAGGNLLESATVSEDDKALVYLVIKYCTIIVATVPILTIYPFCQKYFMKGVMLGSIKG</sequence>
<comment type="subcellular location">
    <subcellularLocation>
        <location evidence="1 7">Cell membrane</location>
        <topology evidence="1 7">Multi-pass membrane protein</topology>
    </subcellularLocation>
</comment>
<feature type="transmembrane region" description="Helical" evidence="7">
    <location>
        <begin position="256"/>
        <end position="281"/>
    </location>
</feature>